<feature type="region of interest" description="Disordered" evidence="1">
    <location>
        <begin position="1"/>
        <end position="36"/>
    </location>
</feature>
<sequence>MPSSSSSSSSDYEAPANNGNDDNGARPSSGPKLNPGDIYHSWFAELGLPPIRPYEGVHGLDYFNKFIARQPPPPAPNYPLSDPALQPRCASVPAVALRSNLRAQRRQHEQEQSLATAVRLSRERAVATVERAEKVADRKKKEQEKAHQDEKSKANEEERKAKEREDRKRKREFSVAAPAAASEADSQDSSTGTEEQPSKKARRSNKRSQAASVGVSVHVSPSPAPPPLNRQNPYLNRPVSEPRRTTLRGPRRQIRDDSPVESQQQQSVQLLAIARDNASEEVVNSHRPRGIVRLKVQTSEAAKVDIKIDTKPLTTEERKQLRRKRNEEIKQSLKRQVLKKGPSKKKEDFLLLNADGDKANSSESEGEGHDQEE</sequence>
<feature type="compositionally biased region" description="Basic and acidic residues" evidence="1">
    <location>
        <begin position="315"/>
        <end position="331"/>
    </location>
</feature>
<feature type="compositionally biased region" description="Low complexity" evidence="1">
    <location>
        <begin position="1"/>
        <end position="22"/>
    </location>
</feature>
<feature type="compositionally biased region" description="Low complexity" evidence="1">
    <location>
        <begin position="208"/>
        <end position="221"/>
    </location>
</feature>
<feature type="compositionally biased region" description="Basic and acidic residues" evidence="1">
    <location>
        <begin position="120"/>
        <end position="166"/>
    </location>
</feature>
<comment type="caution">
    <text evidence="2">The sequence shown here is derived from an EMBL/GenBank/DDBJ whole genome shotgun (WGS) entry which is preliminary data.</text>
</comment>
<feature type="region of interest" description="Disordered" evidence="1">
    <location>
        <begin position="103"/>
        <end position="266"/>
    </location>
</feature>
<evidence type="ECO:0000256" key="1">
    <source>
        <dbReference type="SAM" id="MobiDB-lite"/>
    </source>
</evidence>
<feature type="compositionally biased region" description="Basic and acidic residues" evidence="1">
    <location>
        <begin position="344"/>
        <end position="373"/>
    </location>
</feature>
<keyword evidence="3" id="KW-1185">Reference proteome</keyword>
<proteinExistence type="predicted"/>
<feature type="compositionally biased region" description="Low complexity" evidence="1">
    <location>
        <begin position="174"/>
        <end position="190"/>
    </location>
</feature>
<evidence type="ECO:0000313" key="2">
    <source>
        <dbReference type="EMBL" id="KAK5080685.1"/>
    </source>
</evidence>
<evidence type="ECO:0000313" key="3">
    <source>
        <dbReference type="Proteomes" id="UP001309876"/>
    </source>
</evidence>
<feature type="region of interest" description="Disordered" evidence="1">
    <location>
        <begin position="315"/>
        <end position="373"/>
    </location>
</feature>
<feature type="compositionally biased region" description="Basic residues" evidence="1">
    <location>
        <begin position="332"/>
        <end position="343"/>
    </location>
</feature>
<organism evidence="2 3">
    <name type="scientific">Lithohypha guttulata</name>
    <dbReference type="NCBI Taxonomy" id="1690604"/>
    <lineage>
        <taxon>Eukaryota</taxon>
        <taxon>Fungi</taxon>
        <taxon>Dikarya</taxon>
        <taxon>Ascomycota</taxon>
        <taxon>Pezizomycotina</taxon>
        <taxon>Eurotiomycetes</taxon>
        <taxon>Chaetothyriomycetidae</taxon>
        <taxon>Chaetothyriales</taxon>
        <taxon>Trichomeriaceae</taxon>
        <taxon>Lithohypha</taxon>
    </lineage>
</organism>
<reference evidence="2 3" key="1">
    <citation type="submission" date="2023-08" db="EMBL/GenBank/DDBJ databases">
        <title>Black Yeasts Isolated from many extreme environments.</title>
        <authorList>
            <person name="Coleine C."/>
            <person name="Stajich J.E."/>
            <person name="Selbmann L."/>
        </authorList>
    </citation>
    <scope>NUCLEOTIDE SEQUENCE [LARGE SCALE GENOMIC DNA]</scope>
    <source>
        <strain evidence="2 3">CCFEE 5910</strain>
    </source>
</reference>
<dbReference type="AlphaFoldDB" id="A0AAN7SER3"/>
<gene>
    <name evidence="2" type="ORF">LTR05_008389</name>
</gene>
<accession>A0AAN7SER3</accession>
<protein>
    <submittedName>
        <fullName evidence="2">Uncharacterized protein</fullName>
    </submittedName>
</protein>
<dbReference type="Proteomes" id="UP001309876">
    <property type="component" value="Unassembled WGS sequence"/>
</dbReference>
<name>A0AAN7SER3_9EURO</name>
<dbReference type="EMBL" id="JAVRRJ010000012">
    <property type="protein sequence ID" value="KAK5080685.1"/>
    <property type="molecule type" value="Genomic_DNA"/>
</dbReference>